<feature type="compositionally biased region" description="Basic and acidic residues" evidence="1">
    <location>
        <begin position="31"/>
        <end position="40"/>
    </location>
</feature>
<dbReference type="EMBL" id="CAUYUJ010003412">
    <property type="protein sequence ID" value="CAK0805223.1"/>
    <property type="molecule type" value="Genomic_DNA"/>
</dbReference>
<feature type="compositionally biased region" description="Low complexity" evidence="1">
    <location>
        <begin position="46"/>
        <end position="60"/>
    </location>
</feature>
<sequence length="146" mass="14000">TALGAAVALGSSAGRWPRSAAGCRGAAPRLTELRGAKDDADPPCPSSSSTSSPGSAQAPRAGGGAEGTEAAASAELASWLLQGQRPDLAGAPPQLGADGAAAARRPGHLAAAVDAAGAAEGWDSDTELELRLGPLGLPLRSGSAAG</sequence>
<feature type="compositionally biased region" description="Low complexity" evidence="1">
    <location>
        <begin position="67"/>
        <end position="77"/>
    </location>
</feature>
<feature type="compositionally biased region" description="Low complexity" evidence="1">
    <location>
        <begin position="88"/>
        <end position="105"/>
    </location>
</feature>
<name>A0ABN9QGU0_9DINO</name>
<feature type="non-terminal residue" evidence="2">
    <location>
        <position position="1"/>
    </location>
</feature>
<feature type="compositionally biased region" description="Low complexity" evidence="1">
    <location>
        <begin position="1"/>
        <end position="14"/>
    </location>
</feature>
<organism evidence="2 3">
    <name type="scientific">Prorocentrum cordatum</name>
    <dbReference type="NCBI Taxonomy" id="2364126"/>
    <lineage>
        <taxon>Eukaryota</taxon>
        <taxon>Sar</taxon>
        <taxon>Alveolata</taxon>
        <taxon>Dinophyceae</taxon>
        <taxon>Prorocentrales</taxon>
        <taxon>Prorocentraceae</taxon>
        <taxon>Prorocentrum</taxon>
    </lineage>
</organism>
<feature type="region of interest" description="Disordered" evidence="1">
    <location>
        <begin position="1"/>
        <end position="105"/>
    </location>
</feature>
<proteinExistence type="predicted"/>
<dbReference type="Proteomes" id="UP001189429">
    <property type="component" value="Unassembled WGS sequence"/>
</dbReference>
<protein>
    <submittedName>
        <fullName evidence="2">Uncharacterized protein</fullName>
    </submittedName>
</protein>
<evidence type="ECO:0000256" key="1">
    <source>
        <dbReference type="SAM" id="MobiDB-lite"/>
    </source>
</evidence>
<keyword evidence="3" id="KW-1185">Reference proteome</keyword>
<evidence type="ECO:0000313" key="2">
    <source>
        <dbReference type="EMBL" id="CAK0805223.1"/>
    </source>
</evidence>
<evidence type="ECO:0000313" key="3">
    <source>
        <dbReference type="Proteomes" id="UP001189429"/>
    </source>
</evidence>
<comment type="caution">
    <text evidence="2">The sequence shown here is derived from an EMBL/GenBank/DDBJ whole genome shotgun (WGS) entry which is preliminary data.</text>
</comment>
<accession>A0ABN9QGU0</accession>
<feature type="non-terminal residue" evidence="2">
    <location>
        <position position="146"/>
    </location>
</feature>
<reference evidence="2" key="1">
    <citation type="submission" date="2023-10" db="EMBL/GenBank/DDBJ databases">
        <authorList>
            <person name="Chen Y."/>
            <person name="Shah S."/>
            <person name="Dougan E. K."/>
            <person name="Thang M."/>
            <person name="Chan C."/>
        </authorList>
    </citation>
    <scope>NUCLEOTIDE SEQUENCE [LARGE SCALE GENOMIC DNA]</scope>
</reference>
<gene>
    <name evidence="2" type="ORF">PCOR1329_LOCUS11805</name>
</gene>